<proteinExistence type="predicted"/>
<evidence type="ECO:0000256" key="1">
    <source>
        <dbReference type="SAM" id="MobiDB-lite"/>
    </source>
</evidence>
<dbReference type="AlphaFoldDB" id="A0AAW2F932"/>
<comment type="caution">
    <text evidence="2">The sequence shown here is derived from an EMBL/GenBank/DDBJ whole genome shotgun (WGS) entry which is preliminary data.</text>
</comment>
<organism evidence="2 3">
    <name type="scientific">Cardiocondyla obscurior</name>
    <dbReference type="NCBI Taxonomy" id="286306"/>
    <lineage>
        <taxon>Eukaryota</taxon>
        <taxon>Metazoa</taxon>
        <taxon>Ecdysozoa</taxon>
        <taxon>Arthropoda</taxon>
        <taxon>Hexapoda</taxon>
        <taxon>Insecta</taxon>
        <taxon>Pterygota</taxon>
        <taxon>Neoptera</taxon>
        <taxon>Endopterygota</taxon>
        <taxon>Hymenoptera</taxon>
        <taxon>Apocrita</taxon>
        <taxon>Aculeata</taxon>
        <taxon>Formicoidea</taxon>
        <taxon>Formicidae</taxon>
        <taxon>Myrmicinae</taxon>
        <taxon>Cardiocondyla</taxon>
    </lineage>
</organism>
<gene>
    <name evidence="2" type="ORF">PUN28_012060</name>
</gene>
<feature type="compositionally biased region" description="Basic and acidic residues" evidence="1">
    <location>
        <begin position="103"/>
        <end position="116"/>
    </location>
</feature>
<name>A0AAW2F932_9HYME</name>
<feature type="region of interest" description="Disordered" evidence="1">
    <location>
        <begin position="103"/>
        <end position="139"/>
    </location>
</feature>
<dbReference type="Proteomes" id="UP001430953">
    <property type="component" value="Unassembled WGS sequence"/>
</dbReference>
<evidence type="ECO:0000313" key="3">
    <source>
        <dbReference type="Proteomes" id="UP001430953"/>
    </source>
</evidence>
<feature type="region of interest" description="Disordered" evidence="1">
    <location>
        <begin position="51"/>
        <end position="82"/>
    </location>
</feature>
<sequence>MSGYRMRFSTFEIDFHVAHELANWPRDARARSRKRFYELLKRYMHIEQSNRTTLIRQTEINKKRKEQGGRKREKKKKTERPFRPFVSSVINCLSLFGYAHVPEKDADSSREKEKARKDRHLLHPVFNPETSERNRDSQL</sequence>
<evidence type="ECO:0000313" key="2">
    <source>
        <dbReference type="EMBL" id="KAL0112476.1"/>
    </source>
</evidence>
<accession>A0AAW2F932</accession>
<feature type="compositionally biased region" description="Basic and acidic residues" evidence="1">
    <location>
        <begin position="130"/>
        <end position="139"/>
    </location>
</feature>
<dbReference type="EMBL" id="JADYXP020000012">
    <property type="protein sequence ID" value="KAL0112476.1"/>
    <property type="molecule type" value="Genomic_DNA"/>
</dbReference>
<protein>
    <submittedName>
        <fullName evidence="2">Uncharacterized protein</fullName>
    </submittedName>
</protein>
<reference evidence="2 3" key="1">
    <citation type="submission" date="2023-03" db="EMBL/GenBank/DDBJ databases">
        <title>High recombination rates correlate with genetic variation in Cardiocondyla obscurior ants.</title>
        <authorList>
            <person name="Errbii M."/>
        </authorList>
    </citation>
    <scope>NUCLEOTIDE SEQUENCE [LARGE SCALE GENOMIC DNA]</scope>
    <source>
        <strain evidence="2">Alpha-2009</strain>
        <tissue evidence="2">Whole body</tissue>
    </source>
</reference>
<keyword evidence="3" id="KW-1185">Reference proteome</keyword>